<dbReference type="SUPFAM" id="SSF64356">
    <property type="entry name" value="SNARE-like"/>
    <property type="match status" value="1"/>
</dbReference>
<evidence type="ECO:0000256" key="9">
    <source>
        <dbReference type="ARBA" id="ARBA00046280"/>
    </source>
</evidence>
<feature type="transmembrane region" description="Helical" evidence="11">
    <location>
        <begin position="196"/>
        <end position="217"/>
    </location>
</feature>
<dbReference type="Pfam" id="PF13774">
    <property type="entry name" value="Longin"/>
    <property type="match status" value="1"/>
</dbReference>
<evidence type="ECO:0000259" key="13">
    <source>
        <dbReference type="PROSITE" id="PS50892"/>
    </source>
</evidence>
<dbReference type="EMBL" id="GIBP01006288">
    <property type="protein sequence ID" value="NDV35257.1"/>
    <property type="molecule type" value="Transcribed_RNA"/>
</dbReference>
<evidence type="ECO:0000256" key="11">
    <source>
        <dbReference type="SAM" id="Phobius"/>
    </source>
</evidence>
<evidence type="ECO:0000256" key="4">
    <source>
        <dbReference type="ARBA" id="ARBA00022692"/>
    </source>
</evidence>
<evidence type="ECO:0008006" key="15">
    <source>
        <dbReference type="Google" id="ProtNLM"/>
    </source>
</evidence>
<dbReference type="PANTHER" id="PTHR21136:SF168">
    <property type="entry name" value="VESICLE-ASSOCIATED MEMBRANE PROTEIN 9"/>
    <property type="match status" value="1"/>
</dbReference>
<comment type="similarity">
    <text evidence="2">Belongs to the synaptobrevin family.</text>
</comment>
<evidence type="ECO:0000256" key="5">
    <source>
        <dbReference type="ARBA" id="ARBA00022927"/>
    </source>
</evidence>
<evidence type="ECO:0000256" key="6">
    <source>
        <dbReference type="ARBA" id="ARBA00022989"/>
    </source>
</evidence>
<evidence type="ECO:0000259" key="12">
    <source>
        <dbReference type="PROSITE" id="PS50859"/>
    </source>
</evidence>
<evidence type="ECO:0000313" key="14">
    <source>
        <dbReference type="EMBL" id="NDV35257.1"/>
    </source>
</evidence>
<name>A0A6B2LEJ2_9EUKA</name>
<protein>
    <recommendedName>
        <fullName evidence="15">V-SNARE coiled-coil homology domain-containing protein</fullName>
    </recommendedName>
</protein>
<dbReference type="Gene3D" id="1.20.5.110">
    <property type="match status" value="1"/>
</dbReference>
<comment type="subcellular location">
    <subcellularLocation>
        <location evidence="1">Cytoplasmic vesicle membrane</location>
    </subcellularLocation>
    <subcellularLocation>
        <location evidence="9">Endomembrane system</location>
        <topology evidence="9">Single-pass type IV membrane protein</topology>
    </subcellularLocation>
</comment>
<keyword evidence="8" id="KW-0968">Cytoplasmic vesicle</keyword>
<evidence type="ECO:0000256" key="1">
    <source>
        <dbReference type="ARBA" id="ARBA00004156"/>
    </source>
</evidence>
<keyword evidence="10" id="KW-0175">Coiled coil</keyword>
<dbReference type="SMART" id="SM01270">
    <property type="entry name" value="Longin"/>
    <property type="match status" value="1"/>
</dbReference>
<evidence type="ECO:0000256" key="8">
    <source>
        <dbReference type="ARBA" id="ARBA00023329"/>
    </source>
</evidence>
<keyword evidence="6 11" id="KW-1133">Transmembrane helix</keyword>
<dbReference type="PROSITE" id="PS50859">
    <property type="entry name" value="LONGIN"/>
    <property type="match status" value="1"/>
</dbReference>
<dbReference type="AlphaFoldDB" id="A0A6B2LEJ2"/>
<dbReference type="InterPro" id="IPR010908">
    <property type="entry name" value="Longin_dom"/>
</dbReference>
<dbReference type="PROSITE" id="PS50892">
    <property type="entry name" value="V_SNARE"/>
    <property type="match status" value="1"/>
</dbReference>
<dbReference type="PANTHER" id="PTHR21136">
    <property type="entry name" value="SNARE PROTEINS"/>
    <property type="match status" value="1"/>
</dbReference>
<dbReference type="GO" id="GO:0012505">
    <property type="term" value="C:endomembrane system"/>
    <property type="evidence" value="ECO:0007669"/>
    <property type="project" value="UniProtKB-SubCell"/>
</dbReference>
<evidence type="ECO:0000256" key="3">
    <source>
        <dbReference type="ARBA" id="ARBA00022448"/>
    </source>
</evidence>
<accession>A0A6B2LEJ2</accession>
<keyword evidence="7 11" id="KW-0472">Membrane</keyword>
<dbReference type="InterPro" id="IPR042855">
    <property type="entry name" value="V_SNARE_CC"/>
</dbReference>
<dbReference type="GO" id="GO:0015031">
    <property type="term" value="P:protein transport"/>
    <property type="evidence" value="ECO:0007669"/>
    <property type="project" value="UniProtKB-KW"/>
</dbReference>
<dbReference type="CDD" id="cd15843">
    <property type="entry name" value="R-SNARE"/>
    <property type="match status" value="1"/>
</dbReference>
<feature type="domain" description="Longin" evidence="12">
    <location>
        <begin position="4"/>
        <end position="123"/>
    </location>
</feature>
<evidence type="ECO:0000256" key="2">
    <source>
        <dbReference type="ARBA" id="ARBA00008025"/>
    </source>
</evidence>
<dbReference type="InterPro" id="IPR001388">
    <property type="entry name" value="Synaptobrevin-like"/>
</dbReference>
<reference evidence="14" key="1">
    <citation type="journal article" date="2020" name="J. Eukaryot. Microbiol.">
        <title>De novo Sequencing, Assembly and Annotation of the Transcriptome for the Free-Living Testate Amoeba Arcella intermedia.</title>
        <authorList>
            <person name="Ribeiro G.M."/>
            <person name="Porfirio-Sousa A.L."/>
            <person name="Maurer-Alcala X.X."/>
            <person name="Katz L.A."/>
            <person name="Lahr D.J.G."/>
        </authorList>
    </citation>
    <scope>NUCLEOTIDE SEQUENCE</scope>
</reference>
<dbReference type="Pfam" id="PF00957">
    <property type="entry name" value="Synaptobrevin"/>
    <property type="match status" value="1"/>
</dbReference>
<evidence type="ECO:0000256" key="7">
    <source>
        <dbReference type="ARBA" id="ARBA00023136"/>
    </source>
</evidence>
<evidence type="ECO:0000256" key="10">
    <source>
        <dbReference type="PROSITE-ProRule" id="PRU00290"/>
    </source>
</evidence>
<sequence length="263" mass="29686">MYVCIARNEVKLCEYTADSNNRFQHHQITSETLNTVLRGTNSSGDQKTTLQHKDSEVQIYIFVAKGLTTICLTTPNFPKRIPFTFLAEVLVTFLNSNLQMTNPWQTATTLSYTTFVPQLARLTKFHSDPTKTDKITILKEQIKVAQDHQRDTIELLLERGEHIDVLENKTDTLAKESVSFRVKAKQMKTRLWFKNVKLIVILVIVALVAVFFLVWFGCGVPDFKNCKTLANQAAAWIDSTVNTAVDTLTGGSHSPGTHNTTKH</sequence>
<dbReference type="SUPFAM" id="SSF58038">
    <property type="entry name" value="SNARE fusion complex"/>
    <property type="match status" value="1"/>
</dbReference>
<dbReference type="GO" id="GO:0016192">
    <property type="term" value="P:vesicle-mediated transport"/>
    <property type="evidence" value="ECO:0007669"/>
    <property type="project" value="InterPro"/>
</dbReference>
<dbReference type="InterPro" id="IPR011012">
    <property type="entry name" value="Longin-like_dom_sf"/>
</dbReference>
<keyword evidence="3" id="KW-0813">Transport</keyword>
<dbReference type="PRINTS" id="PR00219">
    <property type="entry name" value="SYNAPTOBREVN"/>
</dbReference>
<dbReference type="InterPro" id="IPR051097">
    <property type="entry name" value="Synaptobrevin-like_transport"/>
</dbReference>
<keyword evidence="4 11" id="KW-0812">Transmembrane</keyword>
<dbReference type="Gene3D" id="3.30.450.50">
    <property type="entry name" value="Longin domain"/>
    <property type="match status" value="1"/>
</dbReference>
<dbReference type="CDD" id="cd14824">
    <property type="entry name" value="Longin"/>
    <property type="match status" value="1"/>
</dbReference>
<feature type="domain" description="V-SNARE coiled-coil homology" evidence="13">
    <location>
        <begin position="134"/>
        <end position="194"/>
    </location>
</feature>
<proteinExistence type="inferred from homology"/>
<organism evidence="14">
    <name type="scientific">Arcella intermedia</name>
    <dbReference type="NCBI Taxonomy" id="1963864"/>
    <lineage>
        <taxon>Eukaryota</taxon>
        <taxon>Amoebozoa</taxon>
        <taxon>Tubulinea</taxon>
        <taxon>Elardia</taxon>
        <taxon>Arcellinida</taxon>
        <taxon>Sphaerothecina</taxon>
        <taxon>Arcellidae</taxon>
        <taxon>Arcella</taxon>
    </lineage>
</organism>
<keyword evidence="5" id="KW-0653">Protein transport</keyword>
<dbReference type="GO" id="GO:0030659">
    <property type="term" value="C:cytoplasmic vesicle membrane"/>
    <property type="evidence" value="ECO:0007669"/>
    <property type="project" value="UniProtKB-SubCell"/>
</dbReference>